<dbReference type="Proteomes" id="UP000075359">
    <property type="component" value="Unassembled WGS sequence"/>
</dbReference>
<dbReference type="InterPro" id="IPR050491">
    <property type="entry name" value="AmpC-like"/>
</dbReference>
<dbReference type="EMBL" id="LNKT01000067">
    <property type="protein sequence ID" value="KYJ85714.1"/>
    <property type="molecule type" value="Genomic_DNA"/>
</dbReference>
<evidence type="ECO:0000313" key="2">
    <source>
        <dbReference type="EMBL" id="KYJ85714.1"/>
    </source>
</evidence>
<dbReference type="RefSeq" id="WP_067332116.1">
    <property type="nucleotide sequence ID" value="NZ_LNKT01000067.1"/>
</dbReference>
<proteinExistence type="predicted"/>
<dbReference type="InterPro" id="IPR012338">
    <property type="entry name" value="Beta-lactam/transpept-like"/>
</dbReference>
<dbReference type="STRING" id="1630136.AS592_02960"/>
<evidence type="ECO:0000313" key="3">
    <source>
        <dbReference type="Proteomes" id="UP000075359"/>
    </source>
</evidence>
<dbReference type="PANTHER" id="PTHR46825:SF9">
    <property type="entry name" value="BETA-LACTAMASE-RELATED DOMAIN-CONTAINING PROTEIN"/>
    <property type="match status" value="1"/>
</dbReference>
<dbReference type="SUPFAM" id="SSF56601">
    <property type="entry name" value="beta-lactamase/transpeptidase-like"/>
    <property type="match status" value="1"/>
</dbReference>
<evidence type="ECO:0000259" key="1">
    <source>
        <dbReference type="Pfam" id="PF00144"/>
    </source>
</evidence>
<name>A0A151CDX1_9BACT</name>
<sequence length="369" mass="41393">MKKIIILLSTIITLITAQDLQKTVQSTVTIYSEESNNTGILLLTEEKGSTFKASAGLADRKSKEEIHTDDLFEIGSASKMFTAIAIFQLIEQGKLSLDTSLGKLYPKGKIRALANFKGKNYWDDVTVGMLLNHTSGFIDYLNVYGDDAKAIEIYSDKSKVYTFDTIIDLALNFGDANFKPGTAFKYCNTGYIILGDIISKVSGMNWHDFIEKHIFDKAGVKRTYFGTRLPEGIRKKMPKGYIFGKLTSMPMALADSAGEIVSNLDDLTRLIDTWKEGGYYKKDETLQIQKTQGYHRMDPAITNMNYGYGLMEIDGYYGHGGQTFGFESYVTTNPDNNNTYIVGTNDAMVRSMALFMKMAGIEYKYFPEH</sequence>
<feature type="domain" description="Beta-lactamase-related" evidence="1">
    <location>
        <begin position="44"/>
        <end position="346"/>
    </location>
</feature>
<accession>A0A151CDX1</accession>
<dbReference type="PANTHER" id="PTHR46825">
    <property type="entry name" value="D-ALANYL-D-ALANINE-CARBOXYPEPTIDASE/ENDOPEPTIDASE AMPH"/>
    <property type="match status" value="1"/>
</dbReference>
<reference evidence="2 3" key="1">
    <citation type="submission" date="2015-11" db="EMBL/GenBank/DDBJ databases">
        <title>Draft genome of Sulfurovum riftiae 1812E, a member of the Epsilonproteobacteria isolated from the tube of the deep-sea hydrothermal vent tubewom Riftia pachyptila.</title>
        <authorList>
            <person name="Vetriani C."/>
            <person name="Giovannelli D."/>
        </authorList>
    </citation>
    <scope>NUCLEOTIDE SEQUENCE [LARGE SCALE GENOMIC DNA]</scope>
    <source>
        <strain evidence="2 3">1812E</strain>
    </source>
</reference>
<dbReference type="OrthoDB" id="5487213at2"/>
<comment type="caution">
    <text evidence="2">The sequence shown here is derived from an EMBL/GenBank/DDBJ whole genome shotgun (WGS) entry which is preliminary data.</text>
</comment>
<dbReference type="Gene3D" id="3.40.710.10">
    <property type="entry name" value="DD-peptidase/beta-lactamase superfamily"/>
    <property type="match status" value="1"/>
</dbReference>
<organism evidence="2 3">
    <name type="scientific">Sulfurovum riftiae</name>
    <dbReference type="NCBI Taxonomy" id="1630136"/>
    <lineage>
        <taxon>Bacteria</taxon>
        <taxon>Pseudomonadati</taxon>
        <taxon>Campylobacterota</taxon>
        <taxon>Epsilonproteobacteria</taxon>
        <taxon>Campylobacterales</taxon>
        <taxon>Sulfurovaceae</taxon>
        <taxon>Sulfurovum</taxon>
    </lineage>
</organism>
<keyword evidence="3" id="KW-1185">Reference proteome</keyword>
<dbReference type="InterPro" id="IPR001466">
    <property type="entry name" value="Beta-lactam-related"/>
</dbReference>
<protein>
    <recommendedName>
        <fullName evidence="1">Beta-lactamase-related domain-containing protein</fullName>
    </recommendedName>
</protein>
<dbReference type="AlphaFoldDB" id="A0A151CDX1"/>
<gene>
    <name evidence="2" type="ORF">AS592_02960</name>
</gene>
<dbReference type="Pfam" id="PF00144">
    <property type="entry name" value="Beta-lactamase"/>
    <property type="match status" value="1"/>
</dbReference>